<reference evidence="1" key="2">
    <citation type="submission" date="2022-06" db="UniProtKB">
        <authorList>
            <consortium name="EnsemblMetazoa"/>
        </authorList>
    </citation>
    <scope>IDENTIFICATION</scope>
    <source>
        <strain evidence="1">PS312</strain>
    </source>
</reference>
<protein>
    <submittedName>
        <fullName evidence="1">Inso-1</fullName>
    </submittedName>
</protein>
<dbReference type="SMART" id="SM00225">
    <property type="entry name" value="BTB"/>
    <property type="match status" value="1"/>
</dbReference>
<dbReference type="Gene3D" id="3.30.70.2000">
    <property type="match status" value="1"/>
</dbReference>
<dbReference type="Gene3D" id="6.10.140.750">
    <property type="match status" value="1"/>
</dbReference>
<dbReference type="PANTHER" id="PTHR14958">
    <property type="entry name" value="POTASSIUM CHANNEL TETRAMERISATION DOMAIN CONTAINING PROTEIN"/>
    <property type="match status" value="1"/>
</dbReference>
<accession>A0A8R1YZK6</accession>
<keyword evidence="2" id="KW-1185">Reference proteome</keyword>
<dbReference type="Pfam" id="PF02214">
    <property type="entry name" value="BTB_2"/>
    <property type="match status" value="1"/>
</dbReference>
<name>A0A2A6D250_PRIPA</name>
<dbReference type="GO" id="GO:0097602">
    <property type="term" value="F:cullin family protein binding"/>
    <property type="evidence" value="ECO:0000318"/>
    <property type="project" value="GO_Central"/>
</dbReference>
<dbReference type="AlphaFoldDB" id="A0A2A6D250"/>
<dbReference type="InterPro" id="IPR003131">
    <property type="entry name" value="T1-type_BTB"/>
</dbReference>
<dbReference type="OrthoDB" id="1244179at2759"/>
<dbReference type="Proteomes" id="UP000005239">
    <property type="component" value="Unassembled WGS sequence"/>
</dbReference>
<dbReference type="EnsemblMetazoa" id="PPA42336.1">
    <property type="protein sequence ID" value="PPA42336.1"/>
    <property type="gene ID" value="WBGene00280705"/>
</dbReference>
<organism evidence="1 2">
    <name type="scientific">Pristionchus pacificus</name>
    <name type="common">Parasitic nematode worm</name>
    <dbReference type="NCBI Taxonomy" id="54126"/>
    <lineage>
        <taxon>Eukaryota</taxon>
        <taxon>Metazoa</taxon>
        <taxon>Ecdysozoa</taxon>
        <taxon>Nematoda</taxon>
        <taxon>Chromadorea</taxon>
        <taxon>Rhabditida</taxon>
        <taxon>Rhabditina</taxon>
        <taxon>Diplogasteromorpha</taxon>
        <taxon>Diplogasteroidea</taxon>
        <taxon>Neodiplogasteridae</taxon>
        <taxon>Pristionchus</taxon>
    </lineage>
</organism>
<reference evidence="2" key="1">
    <citation type="journal article" date="2008" name="Nat. Genet.">
        <title>The Pristionchus pacificus genome provides a unique perspective on nematode lifestyle and parasitism.</title>
        <authorList>
            <person name="Dieterich C."/>
            <person name="Clifton S.W."/>
            <person name="Schuster L.N."/>
            <person name="Chinwalla A."/>
            <person name="Delehaunty K."/>
            <person name="Dinkelacker I."/>
            <person name="Fulton L."/>
            <person name="Fulton R."/>
            <person name="Godfrey J."/>
            <person name="Minx P."/>
            <person name="Mitreva M."/>
            <person name="Roeseler W."/>
            <person name="Tian H."/>
            <person name="Witte H."/>
            <person name="Yang S.P."/>
            <person name="Wilson R.K."/>
            <person name="Sommer R.J."/>
        </authorList>
    </citation>
    <scope>NUCLEOTIDE SEQUENCE [LARGE SCALE GENOMIC DNA]</scope>
    <source>
        <strain evidence="2">PS312</strain>
    </source>
</reference>
<dbReference type="PANTHER" id="PTHR14958:SF29">
    <property type="entry name" value="INSOMNIAC, ISOFORM B"/>
    <property type="match status" value="1"/>
</dbReference>
<gene>
    <name evidence="1" type="primary">WBGene00280705</name>
</gene>
<dbReference type="Gene3D" id="3.30.710.10">
    <property type="entry name" value="Potassium Channel Kv1.1, Chain A"/>
    <property type="match status" value="1"/>
</dbReference>
<sequence length="247" mass="28272">MEDNLDFRRLNMNNQNMHHSKDSFTFPSEGRWVRLNVGGQIFQTTRQTLCREGSSFLARLCLEDSDLSSEKASPFNIKQPKKISKARQKDESGAFLIDRDAQYFAPILNYLRHGKLVFNDSLSLEGTYCEFKGVLEEADFYNLPGLSHLCAERILERDAMKKSTAETKHVYRVLQCHEDELTTVVSDVSDGWKFEQLIPVGTSFNYSTDVPPEYLCIVSRECPDVVNGNASESHDRAKFLQQKARNN</sequence>
<dbReference type="InterPro" id="IPR011333">
    <property type="entry name" value="SKP1/BTB/POZ_sf"/>
</dbReference>
<dbReference type="CDD" id="cd18362">
    <property type="entry name" value="BTB_POZ_KCTD2-like"/>
    <property type="match status" value="1"/>
</dbReference>
<dbReference type="GO" id="GO:0043161">
    <property type="term" value="P:proteasome-mediated ubiquitin-dependent protein catabolic process"/>
    <property type="evidence" value="ECO:0000318"/>
    <property type="project" value="GO_Central"/>
</dbReference>
<evidence type="ECO:0000313" key="1">
    <source>
        <dbReference type="EnsemblMetazoa" id="PPA42336.1"/>
    </source>
</evidence>
<dbReference type="GO" id="GO:0051260">
    <property type="term" value="P:protein homooligomerization"/>
    <property type="evidence" value="ECO:0007669"/>
    <property type="project" value="InterPro"/>
</dbReference>
<dbReference type="SUPFAM" id="SSF54695">
    <property type="entry name" value="POZ domain"/>
    <property type="match status" value="1"/>
</dbReference>
<dbReference type="GO" id="GO:0005737">
    <property type="term" value="C:cytoplasm"/>
    <property type="evidence" value="ECO:0000318"/>
    <property type="project" value="GO_Central"/>
</dbReference>
<proteinExistence type="predicted"/>
<evidence type="ECO:0000313" key="2">
    <source>
        <dbReference type="Proteomes" id="UP000005239"/>
    </source>
</evidence>
<dbReference type="InterPro" id="IPR000210">
    <property type="entry name" value="BTB/POZ_dom"/>
</dbReference>
<dbReference type="GO" id="GO:0031463">
    <property type="term" value="C:Cul3-RING ubiquitin ligase complex"/>
    <property type="evidence" value="ECO:0000318"/>
    <property type="project" value="GO_Central"/>
</dbReference>
<accession>A0A2A6D250</accession>